<feature type="transmembrane region" description="Helical" evidence="14">
    <location>
        <begin position="338"/>
        <end position="362"/>
    </location>
</feature>
<keyword evidence="11 14" id="KW-0472">Membrane</keyword>
<keyword evidence="9" id="KW-1278">Translocase</keyword>
<feature type="domain" description="ABC transporter" evidence="15">
    <location>
        <begin position="615"/>
        <end position="839"/>
    </location>
</feature>
<feature type="transmembrane region" description="Helical" evidence="14">
    <location>
        <begin position="174"/>
        <end position="195"/>
    </location>
</feature>
<feature type="domain" description="ABC transmembrane type-1" evidence="16">
    <location>
        <begin position="304"/>
        <end position="583"/>
    </location>
</feature>
<feature type="transmembrane region" description="Helical" evidence="14">
    <location>
        <begin position="428"/>
        <end position="456"/>
    </location>
</feature>
<feature type="region of interest" description="Disordered" evidence="13">
    <location>
        <begin position="849"/>
        <end position="886"/>
    </location>
</feature>
<dbReference type="FunFam" id="3.40.50.300:FF:000163">
    <property type="entry name" value="Multidrug resistance-associated protein member 4"/>
    <property type="match status" value="1"/>
</dbReference>
<dbReference type="FunFam" id="1.20.1560.10:FF:000013">
    <property type="entry name" value="ABC transporter C family member 2"/>
    <property type="match status" value="1"/>
</dbReference>
<dbReference type="EMBL" id="GGEC01039463">
    <property type="protein sequence ID" value="MBX19947.1"/>
    <property type="molecule type" value="Transcribed_RNA"/>
</dbReference>
<feature type="transmembrane region" description="Helical" evidence="14">
    <location>
        <begin position="143"/>
        <end position="162"/>
    </location>
</feature>
<dbReference type="PANTHER" id="PTHR24223">
    <property type="entry name" value="ATP-BINDING CASSETTE SUB-FAMILY C"/>
    <property type="match status" value="1"/>
</dbReference>
<evidence type="ECO:0000256" key="3">
    <source>
        <dbReference type="ARBA" id="ARBA00012191"/>
    </source>
</evidence>
<feature type="compositionally biased region" description="Polar residues" evidence="13">
    <location>
        <begin position="859"/>
        <end position="877"/>
    </location>
</feature>
<proteinExistence type="inferred from homology"/>
<evidence type="ECO:0000256" key="14">
    <source>
        <dbReference type="SAM" id="Phobius"/>
    </source>
</evidence>
<comment type="similarity">
    <text evidence="2">Belongs to the ABC transporter superfamily. ABCC family. Conjugate transporter (TC 3.A.1.208) subfamily.</text>
</comment>
<feature type="transmembrane region" description="Helical" evidence="14">
    <location>
        <begin position="1029"/>
        <end position="1050"/>
    </location>
</feature>
<feature type="transmembrane region" description="Helical" evidence="14">
    <location>
        <begin position="912"/>
        <end position="935"/>
    </location>
</feature>
<feature type="transmembrane region" description="Helical" evidence="14">
    <location>
        <begin position="72"/>
        <end position="92"/>
    </location>
</feature>
<evidence type="ECO:0000256" key="9">
    <source>
        <dbReference type="ARBA" id="ARBA00022967"/>
    </source>
</evidence>
<dbReference type="FunFam" id="3.40.50.300:FF:000450">
    <property type="entry name" value="ABC transporter C family member 2"/>
    <property type="match status" value="1"/>
</dbReference>
<comment type="subcellular location">
    <subcellularLocation>
        <location evidence="1">Vacuole membrane</location>
        <topology evidence="1">Multi-pass membrane protein</topology>
    </subcellularLocation>
</comment>
<keyword evidence="8" id="KW-0067">ATP-binding</keyword>
<dbReference type="EMBL" id="GGEC01039460">
    <property type="protein sequence ID" value="MBX19944.1"/>
    <property type="molecule type" value="Transcribed_RNA"/>
</dbReference>
<dbReference type="PROSITE" id="PS00211">
    <property type="entry name" value="ABC_TRANSPORTER_1"/>
    <property type="match status" value="2"/>
</dbReference>
<feature type="transmembrane region" description="Helical" evidence="14">
    <location>
        <begin position="1141"/>
        <end position="1161"/>
    </location>
</feature>
<evidence type="ECO:0000259" key="16">
    <source>
        <dbReference type="PROSITE" id="PS50929"/>
    </source>
</evidence>
<dbReference type="Pfam" id="PF00664">
    <property type="entry name" value="ABC_membrane"/>
    <property type="match status" value="2"/>
</dbReference>
<dbReference type="PROSITE" id="PS50893">
    <property type="entry name" value="ABC_TRANSPORTER_2"/>
    <property type="match status" value="2"/>
</dbReference>
<dbReference type="InterPro" id="IPR011527">
    <property type="entry name" value="ABC1_TM_dom"/>
</dbReference>
<dbReference type="EMBL" id="GGEC01039459">
    <property type="protein sequence ID" value="MBX19943.1"/>
    <property type="molecule type" value="Transcribed_RNA"/>
</dbReference>
<keyword evidence="10 14" id="KW-1133">Transmembrane helix</keyword>
<keyword evidence="6" id="KW-0677">Repeat</keyword>
<evidence type="ECO:0000256" key="6">
    <source>
        <dbReference type="ARBA" id="ARBA00022737"/>
    </source>
</evidence>
<dbReference type="PANTHER" id="PTHR24223:SF456">
    <property type="entry name" value="MULTIDRUG RESISTANCE-ASSOCIATED PROTEIN LETHAL(2)03659"/>
    <property type="match status" value="1"/>
</dbReference>
<dbReference type="InterPro" id="IPR036640">
    <property type="entry name" value="ABC1_TM_sf"/>
</dbReference>
<feature type="transmembrane region" description="Helical" evidence="14">
    <location>
        <begin position="557"/>
        <end position="578"/>
    </location>
</feature>
<evidence type="ECO:0000313" key="17">
    <source>
        <dbReference type="EMBL" id="MBX19943.1"/>
    </source>
</evidence>
<feature type="transmembrane region" description="Helical" evidence="14">
    <location>
        <begin position="955"/>
        <end position="980"/>
    </location>
</feature>
<feature type="transmembrane region" description="Helical" evidence="14">
    <location>
        <begin position="28"/>
        <end position="52"/>
    </location>
</feature>
<sequence>MAFEPLDWYCRPVADGLWTKAVENAFGAYTPCVTDTLVIVISHLVLMGLCFYRIWLIKKDSKVWRFCLRSKWYIYMLWLLALYSTAEPLFRLIMGVSVLNIDGQTGLAPYEILSLIIEAFAWCSMLVLIGIETKVYIREFRWFVRFGVIYTLVGDAVMLNLILAVRDFYASSVLYLYVSEVFVQALFGILLLVYVPELDPYPGYTLMRSEEVEDAEYEELPGEEHICPERRANIISKIFFGWMSSLMKLGYKRPITEKDVWKLDTWELTETLNNRFQKCWAEESQRPKPWLLRALNGSLGGRFWFGGFWKIGNDASQFVGPLILNQLLKSMQEGGPAWIGYIYAFSIFAGVVIGVLCEAQYFQNVMRVGFRLRSTLVAAVFRKSLRLSYEARRKFPSGKITNLMTTDAEALQQICQSLHTLWSAPFRIIIAMVLLYQQLGVASLLGALMLVLLFPIQTFVISRMQKLSKEGLQRTDKRIGLMNEILAAMDTVKCYAWENSFQGKVQSIRDEELSWFRKASLLGACNSFILNSIPVLVTVISFGLYTLLGGDLTPARAFTSLSLFAVLRFPLFMLPNIITQAVNANVSLKRLEELFLADERILLPNPPLDPGLPAISIKHGYFSWDSKAEKPTLSNINLDIPVGSLVAVVGGTGEGKTSLVSAMLGELPAMSDSSVVTRGTVAYVPQISWIFNATVRNNILFGSAFDSVKYEKAIDVTSLQHDLDLLPGGDLTEIGERGVNISGGQKQRVSMARAVYSNSDVYIFDDPLSALDAHVGRQVFDKCIKGELSRKTRVLVTNQLHFLSQVDRIILVHDGMVKEEGTFEELSNNGILFQKLMENAGKMEEYVEDKEEGEKVDDITSTTPVSNGEINGMSKNISHSKKPKEGKSVLIKQEERETGVVSGKVLVRYKNALGGAWVVMILFMCYVLTELLRVSGSTWLSNWTDQSTSKTHGPLFYNLVYSLLSFGQVMVTLLNSYWLIISSLYAARRLHDAMLNSILRAPMVFFHTNPLGRIINRFAKDLGDIDRNVAIFVNMFLGQVSQLLSTFVLIGFVSTMSLWAIMPLLVLFYWCYLYYQSTSREVKRLDSISRSPVYAQFGEALNGLSTIRAYKAYDRMAEFNGKSMDNNIRFTLVNMSANRWLGIRLEIVGGLMIWFTATFAVTQNGRAENQQAFASTMGLLLSYALNITSLLTAVLRLASLAENSLNAVERVGTYIDLPSEAPPIIEKYRPPPGWPSSGSIKFEDVVLRYRPELPPVLHGLSFTVYPSDKVGIVGRTGAGKSSMLNALFRIVELERGRILIDDCDIAKFGLMDLRKVLGIIPQSPVLFSGTVRFNLDPFNEHNDADLWEALERAHLKDAIRRNSSGLDAEVSEAGENFSVGQRQLLSLARALLRRSKILVLDEATAAVDVRTDALIQKTIREEFKSCTMLIIAHRLNTIIDCDQILLLDSGKVLEYDKPEELLSNEGSAFSKMVQSTGAANAQYLRSLVLGREGEIRLDREENKQVDGQRRGLASSRWAAAAQFALTVSLTSSQNDLQRLEIEDENSILKKTKEAVTTLQGVLEGKHDKEIDKSLNEYQISRDGWWSAFHKIVEGLAMMSRLGRNRLYQSDYGFDNQSIDWDHVET</sequence>
<evidence type="ECO:0000256" key="2">
    <source>
        <dbReference type="ARBA" id="ARBA00009726"/>
    </source>
</evidence>
<reference evidence="17" key="1">
    <citation type="submission" date="2018-02" db="EMBL/GenBank/DDBJ databases">
        <title>Rhizophora mucronata_Transcriptome.</title>
        <authorList>
            <person name="Meera S.P."/>
            <person name="Sreeshan A."/>
            <person name="Augustine A."/>
        </authorList>
    </citation>
    <scope>NUCLEOTIDE SEQUENCE</scope>
    <source>
        <tissue evidence="17">Leaf</tissue>
    </source>
</reference>
<dbReference type="EMBL" id="GGEC01039456">
    <property type="protein sequence ID" value="MBX19940.1"/>
    <property type="molecule type" value="Transcribed_RNA"/>
</dbReference>
<dbReference type="Pfam" id="PF00005">
    <property type="entry name" value="ABC_tran"/>
    <property type="match status" value="2"/>
</dbReference>
<keyword evidence="7" id="KW-0547">Nucleotide-binding</keyword>
<evidence type="ECO:0000256" key="4">
    <source>
        <dbReference type="ARBA" id="ARBA00022448"/>
    </source>
</evidence>
<name>A0A2P2LPR0_RHIMU</name>
<dbReference type="InterPro" id="IPR027417">
    <property type="entry name" value="P-loop_NTPase"/>
</dbReference>
<evidence type="ECO:0000256" key="5">
    <source>
        <dbReference type="ARBA" id="ARBA00022692"/>
    </source>
</evidence>
<dbReference type="PROSITE" id="PS50929">
    <property type="entry name" value="ABC_TM1F"/>
    <property type="match status" value="2"/>
</dbReference>
<dbReference type="Gene3D" id="1.20.1560.10">
    <property type="entry name" value="ABC transporter type 1, transmembrane domain"/>
    <property type="match status" value="2"/>
</dbReference>
<organism evidence="17">
    <name type="scientific">Rhizophora mucronata</name>
    <name type="common">Asiatic mangrove</name>
    <dbReference type="NCBI Taxonomy" id="61149"/>
    <lineage>
        <taxon>Eukaryota</taxon>
        <taxon>Viridiplantae</taxon>
        <taxon>Streptophyta</taxon>
        <taxon>Embryophyta</taxon>
        <taxon>Tracheophyta</taxon>
        <taxon>Spermatophyta</taxon>
        <taxon>Magnoliopsida</taxon>
        <taxon>eudicotyledons</taxon>
        <taxon>Gunneridae</taxon>
        <taxon>Pentapetalae</taxon>
        <taxon>rosids</taxon>
        <taxon>fabids</taxon>
        <taxon>Malpighiales</taxon>
        <taxon>Rhizophoraceae</taxon>
        <taxon>Rhizophora</taxon>
    </lineage>
</organism>
<evidence type="ECO:0000256" key="10">
    <source>
        <dbReference type="ARBA" id="ARBA00022989"/>
    </source>
</evidence>
<dbReference type="GO" id="GO:1902417">
    <property type="term" value="F:(+)-abscisic acid D-glucopyranosyl ester transmembrane transporter activity"/>
    <property type="evidence" value="ECO:0007669"/>
    <property type="project" value="UniProtKB-ARBA"/>
</dbReference>
<evidence type="ECO:0000256" key="12">
    <source>
        <dbReference type="ARBA" id="ARBA00034018"/>
    </source>
</evidence>
<dbReference type="InterPro" id="IPR003439">
    <property type="entry name" value="ABC_transporter-like_ATP-bd"/>
</dbReference>
<dbReference type="InterPro" id="IPR044726">
    <property type="entry name" value="ABCC_6TM_D2"/>
</dbReference>
<dbReference type="InterPro" id="IPR003593">
    <property type="entry name" value="AAA+_ATPase"/>
</dbReference>
<evidence type="ECO:0000256" key="8">
    <source>
        <dbReference type="ARBA" id="ARBA00022840"/>
    </source>
</evidence>
<feature type="domain" description="ABC transmembrane type-1" evidence="16">
    <location>
        <begin position="921"/>
        <end position="1203"/>
    </location>
</feature>
<accession>A0A2P2LPR0</accession>
<dbReference type="Gene3D" id="3.40.50.300">
    <property type="entry name" value="P-loop containing nucleotide triphosphate hydrolases"/>
    <property type="match status" value="2"/>
</dbReference>
<evidence type="ECO:0000259" key="15">
    <source>
        <dbReference type="PROSITE" id="PS50893"/>
    </source>
</evidence>
<dbReference type="SUPFAM" id="SSF52540">
    <property type="entry name" value="P-loop containing nucleoside triphosphate hydrolases"/>
    <property type="match status" value="2"/>
</dbReference>
<dbReference type="FunFam" id="1.20.1560.10:FF:000024">
    <property type="entry name" value="ABC transporter C family member 2"/>
    <property type="match status" value="1"/>
</dbReference>
<feature type="transmembrane region" description="Helical" evidence="14">
    <location>
        <begin position="1056"/>
        <end position="1075"/>
    </location>
</feature>
<dbReference type="GO" id="GO:0005774">
    <property type="term" value="C:vacuolar membrane"/>
    <property type="evidence" value="ECO:0007669"/>
    <property type="project" value="UniProtKB-SubCell"/>
</dbReference>
<keyword evidence="4" id="KW-0813">Transport</keyword>
<feature type="transmembrane region" description="Helical" evidence="14">
    <location>
        <begin position="112"/>
        <end position="131"/>
    </location>
</feature>
<dbReference type="InterPro" id="IPR017871">
    <property type="entry name" value="ABC_transporter-like_CS"/>
</dbReference>
<dbReference type="GO" id="GO:0005524">
    <property type="term" value="F:ATP binding"/>
    <property type="evidence" value="ECO:0007669"/>
    <property type="project" value="UniProtKB-KW"/>
</dbReference>
<dbReference type="InterPro" id="IPR044746">
    <property type="entry name" value="ABCC_6TM_D1"/>
</dbReference>
<comment type="catalytic activity">
    <reaction evidence="12">
        <text>ATP + H2O + xenobioticSide 1 = ADP + phosphate + xenobioticSide 2.</text>
        <dbReference type="EC" id="7.6.2.2"/>
    </reaction>
</comment>
<evidence type="ECO:0000256" key="1">
    <source>
        <dbReference type="ARBA" id="ARBA00004128"/>
    </source>
</evidence>
<protein>
    <recommendedName>
        <fullName evidence="3">ABC-type xenobiotic transporter</fullName>
        <ecNumber evidence="3">7.6.2.2</ecNumber>
    </recommendedName>
</protein>
<dbReference type="GO" id="GO:0008559">
    <property type="term" value="F:ABC-type xenobiotic transporter activity"/>
    <property type="evidence" value="ECO:0007669"/>
    <property type="project" value="UniProtKB-EC"/>
</dbReference>
<dbReference type="SMART" id="SM00382">
    <property type="entry name" value="AAA"/>
    <property type="match status" value="2"/>
</dbReference>
<keyword evidence="5 14" id="KW-0812">Transmembrane</keyword>
<dbReference type="CDD" id="cd18580">
    <property type="entry name" value="ABC_6TM_ABCC_D2"/>
    <property type="match status" value="1"/>
</dbReference>
<dbReference type="GO" id="GO:0016887">
    <property type="term" value="F:ATP hydrolysis activity"/>
    <property type="evidence" value="ECO:0007669"/>
    <property type="project" value="InterPro"/>
</dbReference>
<dbReference type="InterPro" id="IPR050173">
    <property type="entry name" value="ABC_transporter_C-like"/>
</dbReference>
<evidence type="ECO:0000256" key="11">
    <source>
        <dbReference type="ARBA" id="ARBA00023136"/>
    </source>
</evidence>
<feature type="domain" description="ABC transporter" evidence="15">
    <location>
        <begin position="1240"/>
        <end position="1474"/>
    </location>
</feature>
<evidence type="ECO:0000256" key="13">
    <source>
        <dbReference type="SAM" id="MobiDB-lite"/>
    </source>
</evidence>
<evidence type="ECO:0000256" key="7">
    <source>
        <dbReference type="ARBA" id="ARBA00022741"/>
    </source>
</evidence>
<dbReference type="CDD" id="cd03250">
    <property type="entry name" value="ABCC_MRP_domain1"/>
    <property type="match status" value="1"/>
</dbReference>
<feature type="transmembrane region" description="Helical" evidence="14">
    <location>
        <begin position="519"/>
        <end position="545"/>
    </location>
</feature>
<dbReference type="EC" id="7.6.2.2" evidence="3"/>
<dbReference type="CDD" id="cd18579">
    <property type="entry name" value="ABC_6TM_ABCC_D1"/>
    <property type="match status" value="1"/>
</dbReference>
<dbReference type="CDD" id="cd03244">
    <property type="entry name" value="ABCC_MRP_domain2"/>
    <property type="match status" value="1"/>
</dbReference>
<dbReference type="SUPFAM" id="SSF90123">
    <property type="entry name" value="ABC transporter transmembrane region"/>
    <property type="match status" value="2"/>
</dbReference>